<evidence type="ECO:0000256" key="5">
    <source>
        <dbReference type="ARBA" id="ARBA00023242"/>
    </source>
</evidence>
<keyword evidence="10" id="KW-1185">Reference proteome</keyword>
<dbReference type="KEGG" id="beq:BEWA_011600"/>
<evidence type="ECO:0000256" key="4">
    <source>
        <dbReference type="ARBA" id="ARBA00023187"/>
    </source>
</evidence>
<reference evidence="9 10" key="1">
    <citation type="journal article" date="2012" name="BMC Genomics">
        <title>Comparative genomic analysis and phylogenetic position of Theileria equi.</title>
        <authorList>
            <person name="Kappmeyer L.S."/>
            <person name="Thiagarajan M."/>
            <person name="Herndon D.R."/>
            <person name="Ramsay J.D."/>
            <person name="Caler E."/>
            <person name="Djikeng A."/>
            <person name="Gillespie J.J."/>
            <person name="Lau A.O."/>
            <person name="Roalson E.H."/>
            <person name="Silva J.C."/>
            <person name="Silva M.G."/>
            <person name="Suarez C.E."/>
            <person name="Ueti M.W."/>
            <person name="Nene V.M."/>
            <person name="Mealey R.H."/>
            <person name="Knowles D.P."/>
            <person name="Brayton K.A."/>
        </authorList>
    </citation>
    <scope>NUCLEOTIDE SEQUENCE [LARGE SCALE GENOMIC DNA]</scope>
    <source>
        <strain evidence="9 10">WA</strain>
    </source>
</reference>
<evidence type="ECO:0000256" key="7">
    <source>
        <dbReference type="PROSITE-ProRule" id="PRU00176"/>
    </source>
</evidence>
<evidence type="ECO:0000256" key="2">
    <source>
        <dbReference type="ARBA" id="ARBA00022664"/>
    </source>
</evidence>
<keyword evidence="5" id="KW-0539">Nucleus</keyword>
<evidence type="ECO:0000256" key="6">
    <source>
        <dbReference type="ARBA" id="ARBA00038019"/>
    </source>
</evidence>
<keyword evidence="4" id="KW-0508">mRNA splicing</keyword>
<dbReference type="GO" id="GO:0000243">
    <property type="term" value="C:commitment complex"/>
    <property type="evidence" value="ECO:0007669"/>
    <property type="project" value="TreeGrafter"/>
</dbReference>
<dbReference type="SUPFAM" id="SSF48452">
    <property type="entry name" value="TPR-like"/>
    <property type="match status" value="1"/>
</dbReference>
<dbReference type="Proteomes" id="UP000031512">
    <property type="component" value="Chromosome 3"/>
</dbReference>
<dbReference type="VEuPathDB" id="PiroplasmaDB:BEWA_011600"/>
<dbReference type="InterPro" id="IPR035979">
    <property type="entry name" value="RBD_domain_sf"/>
</dbReference>
<comment type="similarity">
    <text evidence="6">Belongs to the PRP39 family.</text>
</comment>
<dbReference type="GO" id="GO:0005685">
    <property type="term" value="C:U1 snRNP"/>
    <property type="evidence" value="ECO:0007669"/>
    <property type="project" value="TreeGrafter"/>
</dbReference>
<dbReference type="GO" id="GO:0030627">
    <property type="term" value="F:pre-mRNA 5'-splice site binding"/>
    <property type="evidence" value="ECO:0007669"/>
    <property type="project" value="TreeGrafter"/>
</dbReference>
<gene>
    <name evidence="9" type="ORF">BEWA_011600</name>
</gene>
<dbReference type="GeneID" id="15805794"/>
<keyword evidence="7" id="KW-0694">RNA-binding</keyword>
<dbReference type="Pfam" id="PF05843">
    <property type="entry name" value="Suf"/>
    <property type="match status" value="1"/>
</dbReference>
<dbReference type="SMART" id="SM00386">
    <property type="entry name" value="HAT"/>
    <property type="match status" value="5"/>
</dbReference>
<dbReference type="InterPro" id="IPR011990">
    <property type="entry name" value="TPR-like_helical_dom_sf"/>
</dbReference>
<proteinExistence type="inferred from homology"/>
<dbReference type="SUPFAM" id="SSF54928">
    <property type="entry name" value="RNA-binding domain, RBD"/>
    <property type="match status" value="2"/>
</dbReference>
<dbReference type="eggNOG" id="KOG0123">
    <property type="taxonomic scope" value="Eukaryota"/>
</dbReference>
<evidence type="ECO:0000256" key="1">
    <source>
        <dbReference type="ARBA" id="ARBA00004123"/>
    </source>
</evidence>
<dbReference type="CDD" id="cd00590">
    <property type="entry name" value="RRM_SF"/>
    <property type="match status" value="1"/>
</dbReference>
<dbReference type="PANTHER" id="PTHR17204:SF5">
    <property type="entry name" value="PRE-MRNA-PROCESSING FACTOR 39"/>
    <property type="match status" value="1"/>
</dbReference>
<evidence type="ECO:0000313" key="9">
    <source>
        <dbReference type="EMBL" id="AFZ81742.1"/>
    </source>
</evidence>
<keyword evidence="3" id="KW-0677">Repeat</keyword>
<dbReference type="AlphaFoldDB" id="L0B1J7"/>
<dbReference type="STRING" id="1537102.L0B1J7"/>
<evidence type="ECO:0000259" key="8">
    <source>
        <dbReference type="PROSITE" id="PS50102"/>
    </source>
</evidence>
<name>L0B1J7_THEEQ</name>
<dbReference type="RefSeq" id="XP_004831408.1">
    <property type="nucleotide sequence ID" value="XM_004831351.1"/>
</dbReference>
<evidence type="ECO:0000256" key="3">
    <source>
        <dbReference type="ARBA" id="ARBA00022737"/>
    </source>
</evidence>
<organism evidence="9 10">
    <name type="scientific">Theileria equi strain WA</name>
    <dbReference type="NCBI Taxonomy" id="1537102"/>
    <lineage>
        <taxon>Eukaryota</taxon>
        <taxon>Sar</taxon>
        <taxon>Alveolata</taxon>
        <taxon>Apicomplexa</taxon>
        <taxon>Aconoidasida</taxon>
        <taxon>Piroplasmida</taxon>
        <taxon>Theileriidae</taxon>
        <taxon>Theileria</taxon>
    </lineage>
</organism>
<dbReference type="Gene3D" id="1.25.40.10">
    <property type="entry name" value="Tetratricopeptide repeat domain"/>
    <property type="match status" value="1"/>
</dbReference>
<dbReference type="PANTHER" id="PTHR17204">
    <property type="entry name" value="PRE-MRNA PROCESSING PROTEIN PRP39-RELATED"/>
    <property type="match status" value="1"/>
</dbReference>
<dbReference type="EMBL" id="CP001670">
    <property type="protein sequence ID" value="AFZ81742.1"/>
    <property type="molecule type" value="Genomic_DNA"/>
</dbReference>
<dbReference type="InterPro" id="IPR008847">
    <property type="entry name" value="Suf"/>
</dbReference>
<dbReference type="InterPro" id="IPR003107">
    <property type="entry name" value="HAT"/>
</dbReference>
<protein>
    <submittedName>
        <fullName evidence="9">RNA recognition motif domain-containing protein</fullName>
    </submittedName>
</protein>
<dbReference type="InterPro" id="IPR000504">
    <property type="entry name" value="RRM_dom"/>
</dbReference>
<keyword evidence="2" id="KW-0507">mRNA processing</keyword>
<dbReference type="Gene3D" id="3.30.70.330">
    <property type="match status" value="2"/>
</dbReference>
<dbReference type="GO" id="GO:0000395">
    <property type="term" value="P:mRNA 5'-splice site recognition"/>
    <property type="evidence" value="ECO:0007669"/>
    <property type="project" value="TreeGrafter"/>
</dbReference>
<dbReference type="SMART" id="SM00360">
    <property type="entry name" value="RRM"/>
    <property type="match status" value="3"/>
</dbReference>
<sequence length="1110" mass="127740">MLDSRFGNLNENHSLSTEDIDEIKRKIEQNPWNYELYKQAIYLSSLDNRKDLLNHFRIECFKHCVVDDQFWISFIEDRKEESDDDENIVNLYKTALDNEPSVEIWLSYLRYEREKCRKSADYANLRSLFESSLEAYGLHTLDGPQIWSYYRRFEQELLPKVQNEAYCSQLDRIRSLFYRQLELPLAGLSDLLDEYLVWEEELPSEYQKDTEFGKKQHKIGFDAWEQRKSFELKIQSEFHEVMNTNNMNSLWNDYIEFELKCGDYGKIMMVYQRALDDLGYERDDLWINYANYALRTSHSRSLLIYERASRHMPKSVSIWVNYMLVMATKSPRISDLISLFNASKTAVSDLSNLITLHITAADCIRRTNPGSISEFRNILSSGEELLSKSSDKQLESRGVYRILSYWSKYELKLLVKHSSSEYVNVISRFLTRYKDDPLCWLYLIDGVKSLDKHISDISDIINKIYTGLCSTTNIKLDIPEPCTVHTLIVWLYETALSIVSANELAEEYIDYVQTSGVVEDIKRAHMTVSTHNNAEPRTSTTLSLNNIILRRDRRRRKLETFSETSSDSGSYSNLLRKQNFSISYDCSTKIKSPKLTLKDLEMVTRATWDGCESADPSIAPAVPPNAPMPPPSSPVLSRLSSSRVSNCGSCSTPDFSPDLKYCKFDGMPSVPPINLQSPLLHLSESIIHTPFTLEAPGTLVNTTEYSDSLCSQDHMHPQTADSNYPLLPPLENKGHFLLSKDKESILAWVNRKEEVCTLWVSKLSYKVGEQNVLAFFSEFPGFKQVRMLRRGGSCYVEFESHEYAKNALEKAVGRRISGGTFRCEFSKPTKPLFEERVVFVKNITSKHIITKDSISILLENFFSNIGFVPSEIRFCTENSNSAGNRRVDSNNVDKDCRPVTLEGKGASTDGTEACKPIEKRNFSVGYCYVEFDREDAAREVIQKLINEIGWPLDCELEDVKFQVTPSIPMINKTSERVRKIEKKMPTTLSKDKTSRTVYITNLSYKTTEDELSSFFTKSCGPVKAVQICLDRMGKSRGYGFVEFCDERTAMDALLLSTLVLDDREILVSRSNRAIYKDSPKHSHKKRVISPNKQNYSRVKRKIDYKPGKDN</sequence>
<dbReference type="OrthoDB" id="360390at2759"/>
<dbReference type="InterPro" id="IPR012677">
    <property type="entry name" value="Nucleotide-bd_a/b_plait_sf"/>
</dbReference>
<comment type="subcellular location">
    <subcellularLocation>
        <location evidence="1">Nucleus</location>
    </subcellularLocation>
</comment>
<feature type="domain" description="RRM" evidence="8">
    <location>
        <begin position="995"/>
        <end position="1072"/>
    </location>
</feature>
<dbReference type="Pfam" id="PF00076">
    <property type="entry name" value="RRM_1"/>
    <property type="match status" value="2"/>
</dbReference>
<dbReference type="eggNOG" id="KOG0128">
    <property type="taxonomic scope" value="Eukaryota"/>
</dbReference>
<dbReference type="PROSITE" id="PS50102">
    <property type="entry name" value="RRM"/>
    <property type="match status" value="2"/>
</dbReference>
<accession>L0B1J7</accession>
<dbReference type="GO" id="GO:0071004">
    <property type="term" value="C:U2-type prespliceosome"/>
    <property type="evidence" value="ECO:0007669"/>
    <property type="project" value="TreeGrafter"/>
</dbReference>
<feature type="domain" description="RRM" evidence="8">
    <location>
        <begin position="756"/>
        <end position="828"/>
    </location>
</feature>
<evidence type="ECO:0000313" key="10">
    <source>
        <dbReference type="Proteomes" id="UP000031512"/>
    </source>
</evidence>